<dbReference type="Proteomes" id="UP000499080">
    <property type="component" value="Unassembled WGS sequence"/>
</dbReference>
<evidence type="ECO:0000313" key="1">
    <source>
        <dbReference type="EMBL" id="GBN07630.1"/>
    </source>
</evidence>
<dbReference type="AlphaFoldDB" id="A0A4Y2KZZ5"/>
<protein>
    <submittedName>
        <fullName evidence="1">Uncharacterized protein</fullName>
    </submittedName>
</protein>
<organism evidence="1 2">
    <name type="scientific">Araneus ventricosus</name>
    <name type="common">Orbweaver spider</name>
    <name type="synonym">Epeira ventricosa</name>
    <dbReference type="NCBI Taxonomy" id="182803"/>
    <lineage>
        <taxon>Eukaryota</taxon>
        <taxon>Metazoa</taxon>
        <taxon>Ecdysozoa</taxon>
        <taxon>Arthropoda</taxon>
        <taxon>Chelicerata</taxon>
        <taxon>Arachnida</taxon>
        <taxon>Araneae</taxon>
        <taxon>Araneomorphae</taxon>
        <taxon>Entelegynae</taxon>
        <taxon>Araneoidea</taxon>
        <taxon>Araneidae</taxon>
        <taxon>Araneus</taxon>
    </lineage>
</organism>
<name>A0A4Y2KZZ5_ARAVE</name>
<gene>
    <name evidence="1" type="ORF">AVEN_115648_1</name>
</gene>
<accession>A0A4Y2KZZ5</accession>
<sequence length="149" mass="16623">MKSVVRGSQVSGLANLSDAIAVRVVGWFGLSEFSIENMNKLYYKLLELFGCNKEDKICYLKNSFNAFILRRLTNAVASTTTTTCDTVATSTSTMNCECGGIDFYDDFRIPRLWRYRLLRRLANAAALTPTTTCECRHCGGIDRKGFSSS</sequence>
<dbReference type="EMBL" id="BGPR01005174">
    <property type="protein sequence ID" value="GBN07630.1"/>
    <property type="molecule type" value="Genomic_DNA"/>
</dbReference>
<evidence type="ECO:0000313" key="2">
    <source>
        <dbReference type="Proteomes" id="UP000499080"/>
    </source>
</evidence>
<proteinExistence type="predicted"/>
<reference evidence="1 2" key="1">
    <citation type="journal article" date="2019" name="Sci. Rep.">
        <title>Orb-weaving spider Araneus ventricosus genome elucidates the spidroin gene catalogue.</title>
        <authorList>
            <person name="Kono N."/>
            <person name="Nakamura H."/>
            <person name="Ohtoshi R."/>
            <person name="Moran D.A.P."/>
            <person name="Shinohara A."/>
            <person name="Yoshida Y."/>
            <person name="Fujiwara M."/>
            <person name="Mori M."/>
            <person name="Tomita M."/>
            <person name="Arakawa K."/>
        </authorList>
    </citation>
    <scope>NUCLEOTIDE SEQUENCE [LARGE SCALE GENOMIC DNA]</scope>
</reference>
<comment type="caution">
    <text evidence="1">The sequence shown here is derived from an EMBL/GenBank/DDBJ whole genome shotgun (WGS) entry which is preliminary data.</text>
</comment>
<keyword evidence="2" id="KW-1185">Reference proteome</keyword>